<protein>
    <recommendedName>
        <fullName evidence="3">Serine protease family S33</fullName>
    </recommendedName>
</protein>
<sequence length="116" mass="13216">MLQSFHSHRLKYARNQISGVIGQAAALMRHDVSPSRLQQIQQAGFPILIVAAKLDRLLHSDNSKYLYKHLKGPLTHKVIFEDTGHAVHVQQRKNVVAALVQHFDRNPMDPNYLSDE</sequence>
<dbReference type="AlphaFoldDB" id="A0A1W0ACH8"/>
<dbReference type="OrthoDB" id="19657at2759"/>
<organism evidence="1 2">
    <name type="scientific">Thraustotheca clavata</name>
    <dbReference type="NCBI Taxonomy" id="74557"/>
    <lineage>
        <taxon>Eukaryota</taxon>
        <taxon>Sar</taxon>
        <taxon>Stramenopiles</taxon>
        <taxon>Oomycota</taxon>
        <taxon>Saprolegniomycetes</taxon>
        <taxon>Saprolegniales</taxon>
        <taxon>Achlyaceae</taxon>
        <taxon>Thraustotheca</taxon>
    </lineage>
</organism>
<dbReference type="EMBL" id="JNBS01000028">
    <property type="protein sequence ID" value="OQS07921.1"/>
    <property type="molecule type" value="Genomic_DNA"/>
</dbReference>
<comment type="caution">
    <text evidence="1">The sequence shown here is derived from an EMBL/GenBank/DDBJ whole genome shotgun (WGS) entry which is preliminary data.</text>
</comment>
<name>A0A1W0ACH8_9STRA</name>
<dbReference type="Proteomes" id="UP000243217">
    <property type="component" value="Unassembled WGS sequence"/>
</dbReference>
<reference evidence="1 2" key="1">
    <citation type="journal article" date="2014" name="Genome Biol. Evol.">
        <title>The secreted proteins of Achlya hypogyna and Thraustotheca clavata identify the ancestral oomycete secretome and reveal gene acquisitions by horizontal gene transfer.</title>
        <authorList>
            <person name="Misner I."/>
            <person name="Blouin N."/>
            <person name="Leonard G."/>
            <person name="Richards T.A."/>
            <person name="Lane C.E."/>
        </authorList>
    </citation>
    <scope>NUCLEOTIDE SEQUENCE [LARGE SCALE GENOMIC DNA]</scope>
    <source>
        <strain evidence="1 2">ATCC 34112</strain>
    </source>
</reference>
<keyword evidence="2" id="KW-1185">Reference proteome</keyword>
<dbReference type="InterPro" id="IPR029058">
    <property type="entry name" value="AB_hydrolase_fold"/>
</dbReference>
<gene>
    <name evidence="1" type="ORF">THRCLA_20034</name>
</gene>
<evidence type="ECO:0000313" key="2">
    <source>
        <dbReference type="Proteomes" id="UP000243217"/>
    </source>
</evidence>
<evidence type="ECO:0000313" key="1">
    <source>
        <dbReference type="EMBL" id="OQS07921.1"/>
    </source>
</evidence>
<proteinExistence type="predicted"/>
<accession>A0A1W0ACH8</accession>
<dbReference type="Gene3D" id="3.40.50.1820">
    <property type="entry name" value="alpha/beta hydrolase"/>
    <property type="match status" value="1"/>
</dbReference>
<dbReference type="SUPFAM" id="SSF53474">
    <property type="entry name" value="alpha/beta-Hydrolases"/>
    <property type="match status" value="1"/>
</dbReference>
<evidence type="ECO:0008006" key="3">
    <source>
        <dbReference type="Google" id="ProtNLM"/>
    </source>
</evidence>
<dbReference type="STRING" id="74557.A0A1W0ACH8"/>